<dbReference type="EMBL" id="MU863958">
    <property type="protein sequence ID" value="KAK4197701.1"/>
    <property type="molecule type" value="Genomic_DNA"/>
</dbReference>
<evidence type="ECO:0000256" key="1">
    <source>
        <dbReference type="SAM" id="MobiDB-lite"/>
    </source>
</evidence>
<dbReference type="AlphaFoldDB" id="A0AAN6XDU1"/>
<feature type="compositionally biased region" description="Basic and acidic residues" evidence="1">
    <location>
        <begin position="424"/>
        <end position="433"/>
    </location>
</feature>
<reference evidence="2" key="1">
    <citation type="journal article" date="2023" name="Mol. Phylogenet. Evol.">
        <title>Genome-scale phylogeny and comparative genomics of the fungal order Sordariales.</title>
        <authorList>
            <person name="Hensen N."/>
            <person name="Bonometti L."/>
            <person name="Westerberg I."/>
            <person name="Brannstrom I.O."/>
            <person name="Guillou S."/>
            <person name="Cros-Aarteil S."/>
            <person name="Calhoun S."/>
            <person name="Haridas S."/>
            <person name="Kuo A."/>
            <person name="Mondo S."/>
            <person name="Pangilinan J."/>
            <person name="Riley R."/>
            <person name="LaButti K."/>
            <person name="Andreopoulos B."/>
            <person name="Lipzen A."/>
            <person name="Chen C."/>
            <person name="Yan M."/>
            <person name="Daum C."/>
            <person name="Ng V."/>
            <person name="Clum A."/>
            <person name="Steindorff A."/>
            <person name="Ohm R.A."/>
            <person name="Martin F."/>
            <person name="Silar P."/>
            <person name="Natvig D.O."/>
            <person name="Lalanne C."/>
            <person name="Gautier V."/>
            <person name="Ament-Velasquez S.L."/>
            <person name="Kruys A."/>
            <person name="Hutchinson M.I."/>
            <person name="Powell A.J."/>
            <person name="Barry K."/>
            <person name="Miller A.N."/>
            <person name="Grigoriev I.V."/>
            <person name="Debuchy R."/>
            <person name="Gladieux P."/>
            <person name="Hiltunen Thoren M."/>
            <person name="Johannesson H."/>
        </authorList>
    </citation>
    <scope>NUCLEOTIDE SEQUENCE</scope>
    <source>
        <strain evidence="2">CBS 315.58</strain>
    </source>
</reference>
<accession>A0AAN6XDU1</accession>
<sequence length="450" mass="50809">MMIKNVLDEVHPYMKGATLVIRTHVLPEPFGWVQRNDYGHDGERKYNNNNGEFGCNPETRPERVDFVLANPPISGKTGLETSEFTVSKVIIGPKPLRFNSNSDDGGDDEYEYLDEPDDDPYNGPIIVTGRVQLPGQEEDGLSDCIAKIFDGAYYPSNSENDFMDSPSPAGPPPDCATRADMDYAAESKAYNLITEATKEQPELCKATPQFFGSWTIDLPCSKAESGYRPVRMILLEKLGHVQPMSRFIREAKQEAGPPLPAEPERLNTFKRLIEADNELWWWCDIHHRRIRPHDVLVRQDGTVAIINFQQAILESYVVNCSVILDKILNRRSPILRHWPLDIGKAGESWKAVDTDADASGGSWAEWVPAAWLDNPNLAALWLLQTFSGDERYDPLPQHWLDSGEHNKASKEVLDALVSCGRDYEKAQQEEERPSKRRKLVQSSRETLGMV</sequence>
<comment type="caution">
    <text evidence="2">The sequence shown here is derived from an EMBL/GenBank/DDBJ whole genome shotgun (WGS) entry which is preliminary data.</text>
</comment>
<gene>
    <name evidence="2" type="ORF">QBC40DRAFT_267390</name>
</gene>
<feature type="compositionally biased region" description="Polar residues" evidence="1">
    <location>
        <begin position="440"/>
        <end position="450"/>
    </location>
</feature>
<evidence type="ECO:0000313" key="3">
    <source>
        <dbReference type="Proteomes" id="UP001303160"/>
    </source>
</evidence>
<evidence type="ECO:0000313" key="2">
    <source>
        <dbReference type="EMBL" id="KAK4197701.1"/>
    </source>
</evidence>
<keyword evidence="3" id="KW-1185">Reference proteome</keyword>
<name>A0AAN6XDU1_9PEZI</name>
<feature type="region of interest" description="Disordered" evidence="1">
    <location>
        <begin position="424"/>
        <end position="450"/>
    </location>
</feature>
<proteinExistence type="predicted"/>
<protein>
    <submittedName>
        <fullName evidence="2">Uncharacterized protein</fullName>
    </submittedName>
</protein>
<organism evidence="2 3">
    <name type="scientific">Triangularia verruculosa</name>
    <dbReference type="NCBI Taxonomy" id="2587418"/>
    <lineage>
        <taxon>Eukaryota</taxon>
        <taxon>Fungi</taxon>
        <taxon>Dikarya</taxon>
        <taxon>Ascomycota</taxon>
        <taxon>Pezizomycotina</taxon>
        <taxon>Sordariomycetes</taxon>
        <taxon>Sordariomycetidae</taxon>
        <taxon>Sordariales</taxon>
        <taxon>Podosporaceae</taxon>
        <taxon>Triangularia</taxon>
    </lineage>
</organism>
<dbReference type="Proteomes" id="UP001303160">
    <property type="component" value="Unassembled WGS sequence"/>
</dbReference>
<reference evidence="2" key="2">
    <citation type="submission" date="2023-05" db="EMBL/GenBank/DDBJ databases">
        <authorList>
            <consortium name="Lawrence Berkeley National Laboratory"/>
            <person name="Steindorff A."/>
            <person name="Hensen N."/>
            <person name="Bonometti L."/>
            <person name="Westerberg I."/>
            <person name="Brannstrom I.O."/>
            <person name="Guillou S."/>
            <person name="Cros-Aarteil S."/>
            <person name="Calhoun S."/>
            <person name="Haridas S."/>
            <person name="Kuo A."/>
            <person name="Mondo S."/>
            <person name="Pangilinan J."/>
            <person name="Riley R."/>
            <person name="Labutti K."/>
            <person name="Andreopoulos B."/>
            <person name="Lipzen A."/>
            <person name="Chen C."/>
            <person name="Yanf M."/>
            <person name="Daum C."/>
            <person name="Ng V."/>
            <person name="Clum A."/>
            <person name="Ohm R."/>
            <person name="Martin F."/>
            <person name="Silar P."/>
            <person name="Natvig D."/>
            <person name="Lalanne C."/>
            <person name="Gautier V."/>
            <person name="Ament-Velasquez S.L."/>
            <person name="Kruys A."/>
            <person name="Hutchinson M.I."/>
            <person name="Powell A.J."/>
            <person name="Barry K."/>
            <person name="Miller A.N."/>
            <person name="Grigoriev I.V."/>
            <person name="Debuchy R."/>
            <person name="Gladieux P."/>
            <person name="Thoren M.H."/>
            <person name="Johannesson H."/>
        </authorList>
    </citation>
    <scope>NUCLEOTIDE SEQUENCE</scope>
    <source>
        <strain evidence="2">CBS 315.58</strain>
    </source>
</reference>